<evidence type="ECO:0000313" key="3">
    <source>
        <dbReference type="EMBL" id="VAX31745.1"/>
    </source>
</evidence>
<dbReference type="InterPro" id="IPR045595">
    <property type="entry name" value="SufBD_N"/>
</dbReference>
<dbReference type="GO" id="GO:0016226">
    <property type="term" value="P:iron-sulfur cluster assembly"/>
    <property type="evidence" value="ECO:0007669"/>
    <property type="project" value="InterPro"/>
</dbReference>
<dbReference type="NCBIfam" id="TIGR01981">
    <property type="entry name" value="sufD"/>
    <property type="match status" value="1"/>
</dbReference>
<dbReference type="Pfam" id="PF01458">
    <property type="entry name" value="SUFBD_core"/>
    <property type="match status" value="1"/>
</dbReference>
<dbReference type="InterPro" id="IPR055346">
    <property type="entry name" value="Fe-S_cluster_assembly_SufBD"/>
</dbReference>
<gene>
    <name evidence="3" type="ORF">MNBD_NITROSPINAE05-1185</name>
</gene>
<reference evidence="3" key="1">
    <citation type="submission" date="2018-06" db="EMBL/GenBank/DDBJ databases">
        <authorList>
            <person name="Zhirakovskaya E."/>
        </authorList>
    </citation>
    <scope>NUCLEOTIDE SEQUENCE</scope>
</reference>
<dbReference type="AlphaFoldDB" id="A0A3B1DJ84"/>
<evidence type="ECO:0000259" key="1">
    <source>
        <dbReference type="Pfam" id="PF01458"/>
    </source>
</evidence>
<proteinExistence type="predicted"/>
<dbReference type="InterPro" id="IPR037284">
    <property type="entry name" value="SUF_FeS_clus_asmbl_SufBD_sf"/>
</dbReference>
<sequence>MTTTLVTATDQAELALLKLHQKFLSESPADAFVAFNKAAIKRFELLKFPHRKHEMYTFANTKDLVSTPFALATESQVSKDFIKSHVFPECESSYLAIVDGVLRDDLSDCSAVESAINLVPLEEAVAQPDIKAHLDETIEKENDVFAAINTAFLSHGTLIDVPAKKQATSPLQILHVSTGSASGNVALHPRVLVRLGEEAELKMIVKYVGVRGNYLVNSVMDILVGEQAGITYAQVQEDAADAWHCSKTRVFSGRNSRVKAVNAFFGNKFTRHHFEAHLKDVGAELTLNSVSVLNDAEQVHHFVRIHHASPHTTSAQNFKNIVNDKSRSSVDGTVIVNQGAQQTYSDQLINNLMLSDDAHADNKPNLMIFADDVKCTHGATVGQLDESQLFYLKTRGLKEKVARELLTKSFAESIVQTIDFPSVVDYLEKTLLKKLEA</sequence>
<dbReference type="InterPro" id="IPR000825">
    <property type="entry name" value="SUF_FeS_clus_asmbl_SufBD_core"/>
</dbReference>
<dbReference type="PANTHER" id="PTHR43575:SF1">
    <property type="entry name" value="PROTEIN ABCI7, CHLOROPLASTIC"/>
    <property type="match status" value="1"/>
</dbReference>
<dbReference type="SUPFAM" id="SSF101960">
    <property type="entry name" value="Stabilizer of iron transporter SufD"/>
    <property type="match status" value="1"/>
</dbReference>
<organism evidence="3">
    <name type="scientific">hydrothermal vent metagenome</name>
    <dbReference type="NCBI Taxonomy" id="652676"/>
    <lineage>
        <taxon>unclassified sequences</taxon>
        <taxon>metagenomes</taxon>
        <taxon>ecological metagenomes</taxon>
    </lineage>
</organism>
<dbReference type="InterPro" id="IPR011542">
    <property type="entry name" value="SUF_FeS_clus_asmbl_SufD"/>
</dbReference>
<evidence type="ECO:0000259" key="2">
    <source>
        <dbReference type="Pfam" id="PF19295"/>
    </source>
</evidence>
<feature type="domain" description="SUF system FeS cluster assembly SufBD N-terminal" evidence="2">
    <location>
        <begin position="15"/>
        <end position="173"/>
    </location>
</feature>
<name>A0A3B1DJ84_9ZZZZ</name>
<protein>
    <submittedName>
        <fullName evidence="3">Iron-sulfur cluster assembly protein SufD</fullName>
    </submittedName>
</protein>
<accession>A0A3B1DJ84</accession>
<feature type="domain" description="SUF system FeS cluster assembly SufBD core" evidence="1">
    <location>
        <begin position="183"/>
        <end position="410"/>
    </location>
</feature>
<dbReference type="PANTHER" id="PTHR43575">
    <property type="entry name" value="PROTEIN ABCI7, CHLOROPLASTIC"/>
    <property type="match status" value="1"/>
</dbReference>
<dbReference type="EMBL" id="UOGG01000172">
    <property type="protein sequence ID" value="VAX31745.1"/>
    <property type="molecule type" value="Genomic_DNA"/>
</dbReference>
<dbReference type="Pfam" id="PF19295">
    <property type="entry name" value="SufBD_N"/>
    <property type="match status" value="1"/>
</dbReference>